<gene>
    <name evidence="2" type="ORF">LPC04_25810</name>
</gene>
<evidence type="ECO:0000256" key="1">
    <source>
        <dbReference type="SAM" id="SignalP"/>
    </source>
</evidence>
<keyword evidence="3" id="KW-1185">Reference proteome</keyword>
<accession>A0A9X2C2C3</accession>
<dbReference type="AlphaFoldDB" id="A0A9X2C2C3"/>
<organism evidence="2 3">
    <name type="scientific">Scleromatobacter humisilvae</name>
    <dbReference type="NCBI Taxonomy" id="2897159"/>
    <lineage>
        <taxon>Bacteria</taxon>
        <taxon>Pseudomonadati</taxon>
        <taxon>Pseudomonadota</taxon>
        <taxon>Betaproteobacteria</taxon>
        <taxon>Burkholderiales</taxon>
        <taxon>Sphaerotilaceae</taxon>
        <taxon>Scleromatobacter</taxon>
    </lineage>
</organism>
<dbReference type="RefSeq" id="WP_275685193.1">
    <property type="nucleotide sequence ID" value="NZ_JAJLJH010000012.1"/>
</dbReference>
<sequence>MAKRFHRALFAALLACVAGLAHAQGFKCKQPDGSTSYQDHACAAGSASSTVATDMSGFDIGSLPGYNNLDSSCQASAKHTVSVCVPQLDATLKRCYQSRLSAHCYVSMTGGTGVHRDPVCVQQATPCLRDGIGEATRCIVQQLPPTCQQQLGGRR</sequence>
<feature type="chain" id="PRO_5040845074" evidence="1">
    <location>
        <begin position="24"/>
        <end position="155"/>
    </location>
</feature>
<comment type="caution">
    <text evidence="2">The sequence shown here is derived from an EMBL/GenBank/DDBJ whole genome shotgun (WGS) entry which is preliminary data.</text>
</comment>
<protein>
    <submittedName>
        <fullName evidence="2">DUF4124 domain-containing protein</fullName>
    </submittedName>
</protein>
<dbReference type="Proteomes" id="UP001139353">
    <property type="component" value="Unassembled WGS sequence"/>
</dbReference>
<reference evidence="2" key="1">
    <citation type="submission" date="2021-11" db="EMBL/GenBank/DDBJ databases">
        <title>BS-T2-15 a new species belonging to the Comamonadaceae family isolated from the soil of a French oak forest.</title>
        <authorList>
            <person name="Mieszkin S."/>
            <person name="Alain K."/>
        </authorList>
    </citation>
    <scope>NUCLEOTIDE SEQUENCE</scope>
    <source>
        <strain evidence="2">BS-T2-15</strain>
    </source>
</reference>
<proteinExistence type="predicted"/>
<name>A0A9X2C2C3_9BURK</name>
<evidence type="ECO:0000313" key="2">
    <source>
        <dbReference type="EMBL" id="MCK9689147.1"/>
    </source>
</evidence>
<feature type="signal peptide" evidence="1">
    <location>
        <begin position="1"/>
        <end position="23"/>
    </location>
</feature>
<evidence type="ECO:0000313" key="3">
    <source>
        <dbReference type="Proteomes" id="UP001139353"/>
    </source>
</evidence>
<keyword evidence="1" id="KW-0732">Signal</keyword>
<dbReference type="EMBL" id="JAJLJH010000012">
    <property type="protein sequence ID" value="MCK9689147.1"/>
    <property type="molecule type" value="Genomic_DNA"/>
</dbReference>